<keyword evidence="4" id="KW-1185">Reference proteome</keyword>
<dbReference type="OrthoDB" id="78947at2759"/>
<evidence type="ECO:0000256" key="1">
    <source>
        <dbReference type="ARBA" id="ARBA00008987"/>
    </source>
</evidence>
<gene>
    <name evidence="3" type="ORF">BT96DRAFT_984851</name>
</gene>
<dbReference type="SUPFAM" id="SSF52833">
    <property type="entry name" value="Thioredoxin-like"/>
    <property type="match status" value="1"/>
</dbReference>
<dbReference type="Gene3D" id="3.40.30.10">
    <property type="entry name" value="Glutaredoxin"/>
    <property type="match status" value="1"/>
</dbReference>
<organism evidence="3 4">
    <name type="scientific">Gymnopus androsaceus JB14</name>
    <dbReference type="NCBI Taxonomy" id="1447944"/>
    <lineage>
        <taxon>Eukaryota</taxon>
        <taxon>Fungi</taxon>
        <taxon>Dikarya</taxon>
        <taxon>Basidiomycota</taxon>
        <taxon>Agaricomycotina</taxon>
        <taxon>Agaricomycetes</taxon>
        <taxon>Agaricomycetidae</taxon>
        <taxon>Agaricales</taxon>
        <taxon>Marasmiineae</taxon>
        <taxon>Omphalotaceae</taxon>
        <taxon>Gymnopus</taxon>
    </lineage>
</organism>
<comment type="similarity">
    <text evidence="1">Belongs to the thioredoxin family.</text>
</comment>
<dbReference type="GO" id="GO:0005829">
    <property type="term" value="C:cytosol"/>
    <property type="evidence" value="ECO:0007669"/>
    <property type="project" value="TreeGrafter"/>
</dbReference>
<dbReference type="Proteomes" id="UP000799118">
    <property type="component" value="Unassembled WGS sequence"/>
</dbReference>
<dbReference type="AlphaFoldDB" id="A0A6A4IIP7"/>
<dbReference type="Pfam" id="PF06110">
    <property type="entry name" value="TXD17-like_Trx"/>
    <property type="match status" value="1"/>
</dbReference>
<accession>A0A6A4IIP7</accession>
<evidence type="ECO:0000313" key="4">
    <source>
        <dbReference type="Proteomes" id="UP000799118"/>
    </source>
</evidence>
<name>A0A6A4IIP7_9AGAR</name>
<dbReference type="InterPro" id="IPR045108">
    <property type="entry name" value="TXNDC17-like"/>
</dbReference>
<feature type="domain" description="Thioredoxin" evidence="2">
    <location>
        <begin position="18"/>
        <end position="104"/>
    </location>
</feature>
<proteinExistence type="inferred from homology"/>
<dbReference type="InterPro" id="IPR010357">
    <property type="entry name" value="TXNDC17_dom"/>
</dbReference>
<dbReference type="EMBL" id="ML769388">
    <property type="protein sequence ID" value="KAE9409108.1"/>
    <property type="molecule type" value="Genomic_DNA"/>
</dbReference>
<dbReference type="PANTHER" id="PTHR12452">
    <property type="entry name" value="42-9-9 PROTEIN-RELATED"/>
    <property type="match status" value="1"/>
</dbReference>
<dbReference type="GO" id="GO:0047134">
    <property type="term" value="F:protein-disulfide reductase [NAD(P)H] activity"/>
    <property type="evidence" value="ECO:0007669"/>
    <property type="project" value="InterPro"/>
</dbReference>
<protein>
    <recommendedName>
        <fullName evidence="2">Thioredoxin domain-containing protein</fullName>
    </recommendedName>
</protein>
<reference evidence="3" key="1">
    <citation type="journal article" date="2019" name="Environ. Microbiol.">
        <title>Fungal ecological strategies reflected in gene transcription - a case study of two litter decomposers.</title>
        <authorList>
            <person name="Barbi F."/>
            <person name="Kohler A."/>
            <person name="Barry K."/>
            <person name="Baskaran P."/>
            <person name="Daum C."/>
            <person name="Fauchery L."/>
            <person name="Ihrmark K."/>
            <person name="Kuo A."/>
            <person name="LaButti K."/>
            <person name="Lipzen A."/>
            <person name="Morin E."/>
            <person name="Grigoriev I.V."/>
            <person name="Henrissat B."/>
            <person name="Lindahl B."/>
            <person name="Martin F."/>
        </authorList>
    </citation>
    <scope>NUCLEOTIDE SEQUENCE</scope>
    <source>
        <strain evidence="3">JB14</strain>
    </source>
</reference>
<evidence type="ECO:0000259" key="2">
    <source>
        <dbReference type="Pfam" id="PF06110"/>
    </source>
</evidence>
<dbReference type="PANTHER" id="PTHR12452:SF0">
    <property type="entry name" value="THIOREDOXIN DOMAIN-CONTAINING PROTEIN 17"/>
    <property type="match status" value="1"/>
</dbReference>
<dbReference type="InterPro" id="IPR036249">
    <property type="entry name" value="Thioredoxin-like_sf"/>
</dbReference>
<evidence type="ECO:0000313" key="3">
    <source>
        <dbReference type="EMBL" id="KAE9409108.1"/>
    </source>
</evidence>
<sequence length="114" mass="12369">MPLQTSNTIPDSLTASEEYLIFYSSIVNGRLWCPDCNAVDGLVKSTFSSEDAPSALIIYVGDRPTSVEIPVKCFQGGTFKIQSVPTILKIQNGKEVGRLVDSEITPGLANFIRS</sequence>